<dbReference type="RefSeq" id="WP_248956524.1">
    <property type="nucleotide sequence ID" value="NZ_JAKIKU010000010.1"/>
</dbReference>
<keyword evidence="3" id="KW-1185">Reference proteome</keyword>
<dbReference type="EMBL" id="JAKIKU010000010">
    <property type="protein sequence ID" value="MCL1046992.1"/>
    <property type="molecule type" value="Genomic_DNA"/>
</dbReference>
<dbReference type="Proteomes" id="UP001202134">
    <property type="component" value="Unassembled WGS sequence"/>
</dbReference>
<protein>
    <recommendedName>
        <fullName evidence="4">Transmembrane anchor protein</fullName>
    </recommendedName>
</protein>
<keyword evidence="1" id="KW-0472">Membrane</keyword>
<evidence type="ECO:0000256" key="1">
    <source>
        <dbReference type="SAM" id="Phobius"/>
    </source>
</evidence>
<evidence type="ECO:0000313" key="3">
    <source>
        <dbReference type="Proteomes" id="UP001202134"/>
    </source>
</evidence>
<keyword evidence="1" id="KW-1133">Transmembrane helix</keyword>
<accession>A0ABT0KT10</accession>
<sequence length="211" mass="22944">MQHSEKTKNSTSQNSTVQVQSTATLIKASVIATIVGLIVLVVAILPAEYNIDPTGMGSALGLTQIAQAAQAPSSSKDVISVQTNLDEMIIIDAPSVVEIKQAREQQGVRADVIDIVIPANKGLEYKLLLNEYGHVEYQWKTDGAALYFDFHGEPQGDTTGYYESYSISTSNQVKGSLTTPFSGSHGWYWKNNSGRDITVQLTTKGQYLVKE</sequence>
<feature type="transmembrane region" description="Helical" evidence="1">
    <location>
        <begin position="25"/>
        <end position="47"/>
    </location>
</feature>
<organism evidence="2 3">
    <name type="scientific">Shewanella electrodiphila</name>
    <dbReference type="NCBI Taxonomy" id="934143"/>
    <lineage>
        <taxon>Bacteria</taxon>
        <taxon>Pseudomonadati</taxon>
        <taxon>Pseudomonadota</taxon>
        <taxon>Gammaproteobacteria</taxon>
        <taxon>Alteromonadales</taxon>
        <taxon>Shewanellaceae</taxon>
        <taxon>Shewanella</taxon>
    </lineage>
</organism>
<gene>
    <name evidence="2" type="ORF">L2737_16965</name>
</gene>
<comment type="caution">
    <text evidence="2">The sequence shown here is derived from an EMBL/GenBank/DDBJ whole genome shotgun (WGS) entry which is preliminary data.</text>
</comment>
<proteinExistence type="predicted"/>
<evidence type="ECO:0008006" key="4">
    <source>
        <dbReference type="Google" id="ProtNLM"/>
    </source>
</evidence>
<reference evidence="2 3" key="1">
    <citation type="submission" date="2022-01" db="EMBL/GenBank/DDBJ databases">
        <title>Whole genome-based taxonomy of the Shewanellaceae.</title>
        <authorList>
            <person name="Martin-Rodriguez A.J."/>
        </authorList>
    </citation>
    <scope>NUCLEOTIDE SEQUENCE [LARGE SCALE GENOMIC DNA]</scope>
    <source>
        <strain evidence="2 3">DSM 24955</strain>
    </source>
</reference>
<name>A0ABT0KT10_9GAMM</name>
<evidence type="ECO:0000313" key="2">
    <source>
        <dbReference type="EMBL" id="MCL1046992.1"/>
    </source>
</evidence>
<keyword evidence="1" id="KW-0812">Transmembrane</keyword>